<comment type="similarity">
    <text evidence="2 10">Belongs to the glycosyltransferase 31 family.</text>
</comment>
<reference evidence="11" key="1">
    <citation type="journal article" date="2020" name="Cell">
        <title>Large-Scale Comparative Analyses of Tick Genomes Elucidate Their Genetic Diversity and Vector Capacities.</title>
        <authorList>
            <consortium name="Tick Genome and Microbiome Consortium (TIGMIC)"/>
            <person name="Jia N."/>
            <person name="Wang J."/>
            <person name="Shi W."/>
            <person name="Du L."/>
            <person name="Sun Y."/>
            <person name="Zhan W."/>
            <person name="Jiang J.F."/>
            <person name="Wang Q."/>
            <person name="Zhang B."/>
            <person name="Ji P."/>
            <person name="Bell-Sakyi L."/>
            <person name="Cui X.M."/>
            <person name="Yuan T.T."/>
            <person name="Jiang B.G."/>
            <person name="Yang W.F."/>
            <person name="Lam T.T."/>
            <person name="Chang Q.C."/>
            <person name="Ding S.J."/>
            <person name="Wang X.J."/>
            <person name="Zhu J.G."/>
            <person name="Ruan X.D."/>
            <person name="Zhao L."/>
            <person name="Wei J.T."/>
            <person name="Ye R.Z."/>
            <person name="Que T.C."/>
            <person name="Du C.H."/>
            <person name="Zhou Y.H."/>
            <person name="Cheng J.X."/>
            <person name="Dai P.F."/>
            <person name="Guo W.B."/>
            <person name="Han X.H."/>
            <person name="Huang E.J."/>
            <person name="Li L.F."/>
            <person name="Wei W."/>
            <person name="Gao Y.C."/>
            <person name="Liu J.Z."/>
            <person name="Shao H.Z."/>
            <person name="Wang X."/>
            <person name="Wang C.C."/>
            <person name="Yang T.C."/>
            <person name="Huo Q.B."/>
            <person name="Li W."/>
            <person name="Chen H.Y."/>
            <person name="Chen S.E."/>
            <person name="Zhou L.G."/>
            <person name="Ni X.B."/>
            <person name="Tian J.H."/>
            <person name="Sheng Y."/>
            <person name="Liu T."/>
            <person name="Pan Y.S."/>
            <person name="Xia L.Y."/>
            <person name="Li J."/>
            <person name="Zhao F."/>
            <person name="Cao W.C."/>
        </authorList>
    </citation>
    <scope>NUCLEOTIDE SEQUENCE</scope>
    <source>
        <strain evidence="11">Rsan-2018</strain>
    </source>
</reference>
<dbReference type="AlphaFoldDB" id="A0A9D4SM09"/>
<keyword evidence="5" id="KW-0812">Transmembrane</keyword>
<dbReference type="EMBL" id="JABSTV010001255">
    <property type="protein sequence ID" value="KAH7934833.1"/>
    <property type="molecule type" value="Genomic_DNA"/>
</dbReference>
<evidence type="ECO:0000256" key="10">
    <source>
        <dbReference type="RuleBase" id="RU363063"/>
    </source>
</evidence>
<dbReference type="VEuPathDB" id="VectorBase:RSAN_031182"/>
<sequence length="173" mass="19961">MLIRWARKNCFGVHFVLEVDDDMLLILRANERSLWGYLYGGFLYVPMRNVKSKRYVSRQEYALDTYPDFLSGTAYLISGDVISTLEELKHGPGFFPLEDIYLTAMLAQKAKVSRLDLESFSIKHVPYNQPCLTPRVVTPHEWTPAVLRRAWMLAVSRMDFQMCLGINTSQMAS</sequence>
<name>A0A9D4SM09_RHISA</name>
<gene>
    <name evidence="11" type="ORF">HPB52_001017</name>
</gene>
<evidence type="ECO:0000256" key="8">
    <source>
        <dbReference type="ARBA" id="ARBA00023034"/>
    </source>
</evidence>
<evidence type="ECO:0000313" key="12">
    <source>
        <dbReference type="Proteomes" id="UP000821837"/>
    </source>
</evidence>
<keyword evidence="6" id="KW-0735">Signal-anchor</keyword>
<keyword evidence="8 10" id="KW-0333">Golgi apparatus</keyword>
<evidence type="ECO:0000256" key="6">
    <source>
        <dbReference type="ARBA" id="ARBA00022968"/>
    </source>
</evidence>
<dbReference type="GO" id="GO:0016758">
    <property type="term" value="F:hexosyltransferase activity"/>
    <property type="evidence" value="ECO:0007669"/>
    <property type="project" value="InterPro"/>
</dbReference>
<evidence type="ECO:0000256" key="1">
    <source>
        <dbReference type="ARBA" id="ARBA00004323"/>
    </source>
</evidence>
<evidence type="ECO:0000256" key="7">
    <source>
        <dbReference type="ARBA" id="ARBA00022989"/>
    </source>
</evidence>
<evidence type="ECO:0000313" key="11">
    <source>
        <dbReference type="EMBL" id="KAH7934833.1"/>
    </source>
</evidence>
<keyword evidence="3 10" id="KW-0328">Glycosyltransferase</keyword>
<protein>
    <recommendedName>
        <fullName evidence="10">Hexosyltransferase</fullName>
        <ecNumber evidence="10">2.4.1.-</ecNumber>
    </recommendedName>
</protein>
<comment type="subcellular location">
    <subcellularLocation>
        <location evidence="1 10">Golgi apparatus membrane</location>
        <topology evidence="1 10">Single-pass type II membrane protein</topology>
    </subcellularLocation>
</comment>
<dbReference type="InterPro" id="IPR002659">
    <property type="entry name" value="Glyco_trans_31"/>
</dbReference>
<accession>A0A9D4SM09</accession>
<dbReference type="PANTHER" id="PTHR11214">
    <property type="entry name" value="BETA-1,3-N-ACETYLGLUCOSAMINYLTRANSFERASE"/>
    <property type="match status" value="1"/>
</dbReference>
<dbReference type="Proteomes" id="UP000821837">
    <property type="component" value="Unassembled WGS sequence"/>
</dbReference>
<comment type="caution">
    <text evidence="11">The sequence shown here is derived from an EMBL/GenBank/DDBJ whole genome shotgun (WGS) entry which is preliminary data.</text>
</comment>
<keyword evidence="4" id="KW-0808">Transferase</keyword>
<evidence type="ECO:0000256" key="4">
    <source>
        <dbReference type="ARBA" id="ARBA00022679"/>
    </source>
</evidence>
<evidence type="ECO:0000256" key="9">
    <source>
        <dbReference type="ARBA" id="ARBA00023136"/>
    </source>
</evidence>
<keyword evidence="9" id="KW-0472">Membrane</keyword>
<proteinExistence type="inferred from homology"/>
<evidence type="ECO:0000256" key="3">
    <source>
        <dbReference type="ARBA" id="ARBA00022676"/>
    </source>
</evidence>
<dbReference type="GO" id="GO:0000139">
    <property type="term" value="C:Golgi membrane"/>
    <property type="evidence" value="ECO:0007669"/>
    <property type="project" value="UniProtKB-SubCell"/>
</dbReference>
<reference evidence="11" key="2">
    <citation type="submission" date="2021-09" db="EMBL/GenBank/DDBJ databases">
        <authorList>
            <person name="Jia N."/>
            <person name="Wang J."/>
            <person name="Shi W."/>
            <person name="Du L."/>
            <person name="Sun Y."/>
            <person name="Zhan W."/>
            <person name="Jiang J."/>
            <person name="Wang Q."/>
            <person name="Zhang B."/>
            <person name="Ji P."/>
            <person name="Sakyi L.B."/>
            <person name="Cui X."/>
            <person name="Yuan T."/>
            <person name="Jiang B."/>
            <person name="Yang W."/>
            <person name="Lam T.T.-Y."/>
            <person name="Chang Q."/>
            <person name="Ding S."/>
            <person name="Wang X."/>
            <person name="Zhu J."/>
            <person name="Ruan X."/>
            <person name="Zhao L."/>
            <person name="Wei J."/>
            <person name="Que T."/>
            <person name="Du C."/>
            <person name="Cheng J."/>
            <person name="Dai P."/>
            <person name="Han X."/>
            <person name="Huang E."/>
            <person name="Gao Y."/>
            <person name="Liu J."/>
            <person name="Shao H."/>
            <person name="Ye R."/>
            <person name="Li L."/>
            <person name="Wei W."/>
            <person name="Wang X."/>
            <person name="Wang C."/>
            <person name="Huo Q."/>
            <person name="Li W."/>
            <person name="Guo W."/>
            <person name="Chen H."/>
            <person name="Chen S."/>
            <person name="Zhou L."/>
            <person name="Zhou L."/>
            <person name="Ni X."/>
            <person name="Tian J."/>
            <person name="Zhou Y."/>
            <person name="Sheng Y."/>
            <person name="Liu T."/>
            <person name="Pan Y."/>
            <person name="Xia L."/>
            <person name="Li J."/>
            <person name="Zhao F."/>
            <person name="Cao W."/>
        </authorList>
    </citation>
    <scope>NUCLEOTIDE SEQUENCE</scope>
    <source>
        <strain evidence="11">Rsan-2018</strain>
        <tissue evidence="11">Larvae</tissue>
    </source>
</reference>
<dbReference type="Pfam" id="PF01762">
    <property type="entry name" value="Galactosyl_T"/>
    <property type="match status" value="1"/>
</dbReference>
<evidence type="ECO:0000256" key="2">
    <source>
        <dbReference type="ARBA" id="ARBA00008661"/>
    </source>
</evidence>
<dbReference type="GO" id="GO:0006493">
    <property type="term" value="P:protein O-linked glycosylation"/>
    <property type="evidence" value="ECO:0007669"/>
    <property type="project" value="TreeGrafter"/>
</dbReference>
<evidence type="ECO:0000256" key="5">
    <source>
        <dbReference type="ARBA" id="ARBA00022692"/>
    </source>
</evidence>
<keyword evidence="12" id="KW-1185">Reference proteome</keyword>
<dbReference type="PANTHER" id="PTHR11214:SF314">
    <property type="entry name" value="HEXOSYLTRANSFERASE"/>
    <property type="match status" value="1"/>
</dbReference>
<dbReference type="EC" id="2.4.1.-" evidence="10"/>
<keyword evidence="7" id="KW-1133">Transmembrane helix</keyword>
<organism evidence="11 12">
    <name type="scientific">Rhipicephalus sanguineus</name>
    <name type="common">Brown dog tick</name>
    <name type="synonym">Ixodes sanguineus</name>
    <dbReference type="NCBI Taxonomy" id="34632"/>
    <lineage>
        <taxon>Eukaryota</taxon>
        <taxon>Metazoa</taxon>
        <taxon>Ecdysozoa</taxon>
        <taxon>Arthropoda</taxon>
        <taxon>Chelicerata</taxon>
        <taxon>Arachnida</taxon>
        <taxon>Acari</taxon>
        <taxon>Parasitiformes</taxon>
        <taxon>Ixodida</taxon>
        <taxon>Ixodoidea</taxon>
        <taxon>Ixodidae</taxon>
        <taxon>Rhipicephalinae</taxon>
        <taxon>Rhipicephalus</taxon>
        <taxon>Rhipicephalus</taxon>
    </lineage>
</organism>